<dbReference type="InterPro" id="IPR013022">
    <property type="entry name" value="Xyl_isomerase-like_TIM-brl"/>
</dbReference>
<dbReference type="EMBL" id="JBHTOA010000031">
    <property type="protein sequence ID" value="MFD1399367.1"/>
    <property type="molecule type" value="Genomic_DNA"/>
</dbReference>
<organism evidence="2 3">
    <name type="scientific">Lacticaseibacillus suilingensis</name>
    <dbReference type="NCBI Taxonomy" id="2799577"/>
    <lineage>
        <taxon>Bacteria</taxon>
        <taxon>Bacillati</taxon>
        <taxon>Bacillota</taxon>
        <taxon>Bacilli</taxon>
        <taxon>Lactobacillales</taxon>
        <taxon>Lactobacillaceae</taxon>
        <taxon>Lacticaseibacillus</taxon>
    </lineage>
</organism>
<sequence>MFSPILGLKASTAAQQVTDRLQHQPQVVEFFLTPEDFTAAGWANLEAQVARVQASGARIVFHHPMRYQDKRNELCVNQALHPAQYAFVMTTARRLITLSKQVDGLTLVHGGYNQKGYDFIGDWPNLAQAQAVVLGRMCELNAEAAGHVVFENSISPICAFGDAAMEAQLLALGLPLAYDISHAFIYLHGDNDALVASLKHLAPLVRHYHLVDSMGQTHDSLSLGQGRIDWARVLPVLNPRASSIYEINLSDQSDCREMLASHAYLKQMAQGFS</sequence>
<evidence type="ECO:0000259" key="1">
    <source>
        <dbReference type="Pfam" id="PF01261"/>
    </source>
</evidence>
<name>A0ABW4BJX0_9LACO</name>
<dbReference type="SUPFAM" id="SSF51658">
    <property type="entry name" value="Xylose isomerase-like"/>
    <property type="match status" value="1"/>
</dbReference>
<accession>A0ABW4BJX0</accession>
<proteinExistence type="predicted"/>
<dbReference type="RefSeq" id="WP_236000375.1">
    <property type="nucleotide sequence ID" value="NZ_BOLV01000002.1"/>
</dbReference>
<dbReference type="InterPro" id="IPR036237">
    <property type="entry name" value="Xyl_isomerase-like_sf"/>
</dbReference>
<dbReference type="Pfam" id="PF01261">
    <property type="entry name" value="AP_endonuc_2"/>
    <property type="match status" value="1"/>
</dbReference>
<evidence type="ECO:0000313" key="2">
    <source>
        <dbReference type="EMBL" id="MFD1399367.1"/>
    </source>
</evidence>
<protein>
    <submittedName>
        <fullName evidence="2">Sugar phosphate isomerase/epimerase family protein</fullName>
    </submittedName>
</protein>
<comment type="caution">
    <text evidence="2">The sequence shown here is derived from an EMBL/GenBank/DDBJ whole genome shotgun (WGS) entry which is preliminary data.</text>
</comment>
<reference evidence="3" key="1">
    <citation type="journal article" date="2019" name="Int. J. Syst. Evol. Microbiol.">
        <title>The Global Catalogue of Microorganisms (GCM) 10K type strain sequencing project: providing services to taxonomists for standard genome sequencing and annotation.</title>
        <authorList>
            <consortium name="The Broad Institute Genomics Platform"/>
            <consortium name="The Broad Institute Genome Sequencing Center for Infectious Disease"/>
            <person name="Wu L."/>
            <person name="Ma J."/>
        </authorList>
    </citation>
    <scope>NUCLEOTIDE SEQUENCE [LARGE SCALE GENOMIC DNA]</scope>
    <source>
        <strain evidence="3">CCM 9110</strain>
    </source>
</reference>
<dbReference type="Gene3D" id="3.20.20.150">
    <property type="entry name" value="Divalent-metal-dependent TIM barrel enzymes"/>
    <property type="match status" value="1"/>
</dbReference>
<feature type="domain" description="Xylose isomerase-like TIM barrel" evidence="1">
    <location>
        <begin position="46"/>
        <end position="238"/>
    </location>
</feature>
<gene>
    <name evidence="2" type="ORF">ACFQ41_08590</name>
</gene>
<dbReference type="GO" id="GO:0016853">
    <property type="term" value="F:isomerase activity"/>
    <property type="evidence" value="ECO:0007669"/>
    <property type="project" value="UniProtKB-KW"/>
</dbReference>
<keyword evidence="2" id="KW-0413">Isomerase</keyword>
<dbReference type="Proteomes" id="UP001597199">
    <property type="component" value="Unassembled WGS sequence"/>
</dbReference>
<keyword evidence="3" id="KW-1185">Reference proteome</keyword>
<evidence type="ECO:0000313" key="3">
    <source>
        <dbReference type="Proteomes" id="UP001597199"/>
    </source>
</evidence>